<dbReference type="InterPro" id="IPR003656">
    <property type="entry name" value="Znf_BED"/>
</dbReference>
<dbReference type="Pfam" id="PF04937">
    <property type="entry name" value="DUF659"/>
    <property type="match status" value="1"/>
</dbReference>
<evidence type="ECO:0000313" key="7">
    <source>
        <dbReference type="Proteomes" id="UP000000226"/>
    </source>
</evidence>
<dbReference type="Proteomes" id="UP000000226">
    <property type="component" value="Chromosome 11"/>
</dbReference>
<reference evidence="7" key="1">
    <citation type="journal article" date="2014" name="Nat. Genet.">
        <title>A reference genome for common bean and genome-wide analysis of dual domestications.</title>
        <authorList>
            <person name="Schmutz J."/>
            <person name="McClean P.E."/>
            <person name="Mamidi S."/>
            <person name="Wu G.A."/>
            <person name="Cannon S.B."/>
            <person name="Grimwood J."/>
            <person name="Jenkins J."/>
            <person name="Shu S."/>
            <person name="Song Q."/>
            <person name="Chavarro C."/>
            <person name="Torres-Torres M."/>
            <person name="Geffroy V."/>
            <person name="Moghaddam S.M."/>
            <person name="Gao D."/>
            <person name="Abernathy B."/>
            <person name="Barry K."/>
            <person name="Blair M."/>
            <person name="Brick M.A."/>
            <person name="Chovatia M."/>
            <person name="Gepts P."/>
            <person name="Goodstein D.M."/>
            <person name="Gonzales M."/>
            <person name="Hellsten U."/>
            <person name="Hyten D.L."/>
            <person name="Jia G."/>
            <person name="Kelly J.D."/>
            <person name="Kudrna D."/>
            <person name="Lee R."/>
            <person name="Richard M.M."/>
            <person name="Miklas P.N."/>
            <person name="Osorno J.M."/>
            <person name="Rodrigues J."/>
            <person name="Thareau V."/>
            <person name="Urrea C.A."/>
            <person name="Wang M."/>
            <person name="Yu Y."/>
            <person name="Zhang M."/>
            <person name="Wing R.A."/>
            <person name="Cregan P.B."/>
            <person name="Rokhsar D.S."/>
            <person name="Jackson S.A."/>
        </authorList>
    </citation>
    <scope>NUCLEOTIDE SEQUENCE [LARGE SCALE GENOMIC DNA]</scope>
    <source>
        <strain evidence="7">cv. G19833</strain>
    </source>
</reference>
<dbReference type="InterPro" id="IPR012337">
    <property type="entry name" value="RNaseH-like_sf"/>
</dbReference>
<dbReference type="InterPro" id="IPR007021">
    <property type="entry name" value="DUF659"/>
</dbReference>
<dbReference type="Gramene" id="ESW04498">
    <property type="protein sequence ID" value="ESW04498"/>
    <property type="gene ID" value="PHAVU_011G099800g"/>
</dbReference>
<gene>
    <name evidence="6" type="ORF">PHAVU_011G099800g</name>
</gene>
<evidence type="ECO:0000256" key="4">
    <source>
        <dbReference type="PROSITE-ProRule" id="PRU00027"/>
    </source>
</evidence>
<keyword evidence="2 4" id="KW-0863">Zinc-finger</keyword>
<dbReference type="GO" id="GO:0008270">
    <property type="term" value="F:zinc ion binding"/>
    <property type="evidence" value="ECO:0007669"/>
    <property type="project" value="UniProtKB-KW"/>
</dbReference>
<dbReference type="EMBL" id="CM002298">
    <property type="protein sequence ID" value="ESW04498.1"/>
    <property type="molecule type" value="Genomic_DNA"/>
</dbReference>
<dbReference type="OrthoDB" id="1937290at2759"/>
<proteinExistence type="predicted"/>
<keyword evidence="7" id="KW-1185">Reference proteome</keyword>
<keyword evidence="1" id="KW-0479">Metal-binding</keyword>
<dbReference type="eggNOG" id="ENOG502RJJK">
    <property type="taxonomic scope" value="Eukaryota"/>
</dbReference>
<feature type="domain" description="BED-type" evidence="5">
    <location>
        <begin position="12"/>
        <end position="73"/>
    </location>
</feature>
<protein>
    <recommendedName>
        <fullName evidence="5">BED-type domain-containing protein</fullName>
    </recommendedName>
</protein>
<dbReference type="STRING" id="3885.V7AHZ7"/>
<organism evidence="6 7">
    <name type="scientific">Phaseolus vulgaris</name>
    <name type="common">Kidney bean</name>
    <name type="synonym">French bean</name>
    <dbReference type="NCBI Taxonomy" id="3885"/>
    <lineage>
        <taxon>Eukaryota</taxon>
        <taxon>Viridiplantae</taxon>
        <taxon>Streptophyta</taxon>
        <taxon>Embryophyta</taxon>
        <taxon>Tracheophyta</taxon>
        <taxon>Spermatophyta</taxon>
        <taxon>Magnoliopsida</taxon>
        <taxon>eudicotyledons</taxon>
        <taxon>Gunneridae</taxon>
        <taxon>Pentapetalae</taxon>
        <taxon>rosids</taxon>
        <taxon>fabids</taxon>
        <taxon>Fabales</taxon>
        <taxon>Fabaceae</taxon>
        <taxon>Papilionoideae</taxon>
        <taxon>50 kb inversion clade</taxon>
        <taxon>NPAAA clade</taxon>
        <taxon>indigoferoid/millettioid clade</taxon>
        <taxon>Phaseoleae</taxon>
        <taxon>Phaseolus</taxon>
    </lineage>
</organism>
<evidence type="ECO:0000256" key="1">
    <source>
        <dbReference type="ARBA" id="ARBA00022723"/>
    </source>
</evidence>
<evidence type="ECO:0000256" key="2">
    <source>
        <dbReference type="ARBA" id="ARBA00022771"/>
    </source>
</evidence>
<evidence type="ECO:0000256" key="3">
    <source>
        <dbReference type="ARBA" id="ARBA00022833"/>
    </source>
</evidence>
<dbReference type="PROSITE" id="PS50808">
    <property type="entry name" value="ZF_BED"/>
    <property type="match status" value="1"/>
</dbReference>
<dbReference type="SUPFAM" id="SSF53098">
    <property type="entry name" value="Ribonuclease H-like"/>
    <property type="match status" value="1"/>
</dbReference>
<sequence length="511" mass="59011">MNIPNQAIEQEDETKPLWRYVSKLRKTTGGGNNMIQCSLCNFILNGSYTRVRAHLLKLTGAGVRSCPYVTASKLVELKKLDNEAKLKIEGLKQKKVSLPPVSDEGNQTRSDVNPKFKGFLQAAFNIQMRDTLDCEIARMFYSSGLPFHLAISPYYRSAFSNATNTSNLSGYVPPTYNKLRGPLLSKERSHVENLLQPIRNSWNQKGVTIVSDGWSDPQRRPLINFMAITEWGSMFLKSVDGSGEIKDKEFIAKHMRDVIMEVGHNNVVQIITDNAVVCKAAGMLIGYEFPSIYWTPCAVHTLNLALKIFLLSVAPIRFASTIVMSKRFRSLKKGLQEMVISDEWSFYKKDNVDSAQFVKEILLNDNWWMKVDYILAFTAPIYDSSTLLHCLAHSLNPRYYNREWLDEDSKRLAPHQDHEITQERKKCFMRYFDDANIRTQVNIEFANFSGRREDFDDADSLRDRIISVFYQEIPQNTKKRKLNCGILQEMIFHWMKMKFLRLLIYLLMNQN</sequence>
<evidence type="ECO:0000259" key="5">
    <source>
        <dbReference type="PROSITE" id="PS50808"/>
    </source>
</evidence>
<dbReference type="AlphaFoldDB" id="V7AHZ7"/>
<dbReference type="PANTHER" id="PTHR32166">
    <property type="entry name" value="OSJNBA0013A04.12 PROTEIN"/>
    <property type="match status" value="1"/>
</dbReference>
<dbReference type="GO" id="GO:0003677">
    <property type="term" value="F:DNA binding"/>
    <property type="evidence" value="ECO:0007669"/>
    <property type="project" value="InterPro"/>
</dbReference>
<evidence type="ECO:0000313" key="6">
    <source>
        <dbReference type="EMBL" id="ESW04498.1"/>
    </source>
</evidence>
<accession>V7AHZ7</accession>
<name>V7AHZ7_PHAVU</name>
<dbReference type="PANTHER" id="PTHR32166:SF81">
    <property type="entry name" value="OS06G0658400 PROTEIN"/>
    <property type="match status" value="1"/>
</dbReference>
<keyword evidence="3" id="KW-0862">Zinc</keyword>